<proteinExistence type="predicted"/>
<name>A0ABN8ASX7_CHISP</name>
<keyword evidence="1" id="KW-0732">Signal</keyword>
<evidence type="ECO:0000313" key="2">
    <source>
        <dbReference type="EMBL" id="CAH0398955.1"/>
    </source>
</evidence>
<accession>A0ABN8ASX7</accession>
<dbReference type="EMBL" id="OU963905">
    <property type="protein sequence ID" value="CAH0398955.1"/>
    <property type="molecule type" value="Genomic_DNA"/>
</dbReference>
<evidence type="ECO:0000256" key="1">
    <source>
        <dbReference type="SAM" id="SignalP"/>
    </source>
</evidence>
<protein>
    <submittedName>
        <fullName evidence="2">Uncharacterized protein</fullName>
    </submittedName>
</protein>
<feature type="signal peptide" evidence="1">
    <location>
        <begin position="1"/>
        <end position="21"/>
    </location>
</feature>
<sequence>MSFKCRKIALFLLAFLRAYSAFRFKVDGMLSIELKGIEVGNLRAHEERDDKRGNVTVKKQKRIKIATPPPMLECIYQYPERNQTDAMLSNMMNELTKIFMRAHKLVHHGTGTTKIVNKRYRVIDNKSHHFFGEVFANMTQQYRQFYNRTLDSMTPPRDPCDHQLQLKSLWGELLDYSLLSLQNATVKCMDEYLRVQNRSDDSQIKRKLGKYLRGEIQRARSDQLGMLCDTFQLCYSELL</sequence>
<feature type="chain" id="PRO_5045080791" evidence="1">
    <location>
        <begin position="22"/>
        <end position="239"/>
    </location>
</feature>
<organism evidence="2 3">
    <name type="scientific">Chilo suppressalis</name>
    <name type="common">Asiatic rice borer moth</name>
    <dbReference type="NCBI Taxonomy" id="168631"/>
    <lineage>
        <taxon>Eukaryota</taxon>
        <taxon>Metazoa</taxon>
        <taxon>Ecdysozoa</taxon>
        <taxon>Arthropoda</taxon>
        <taxon>Hexapoda</taxon>
        <taxon>Insecta</taxon>
        <taxon>Pterygota</taxon>
        <taxon>Neoptera</taxon>
        <taxon>Endopterygota</taxon>
        <taxon>Lepidoptera</taxon>
        <taxon>Glossata</taxon>
        <taxon>Ditrysia</taxon>
        <taxon>Pyraloidea</taxon>
        <taxon>Crambidae</taxon>
        <taxon>Crambinae</taxon>
        <taxon>Chilo</taxon>
    </lineage>
</organism>
<reference evidence="2" key="1">
    <citation type="submission" date="2021-12" db="EMBL/GenBank/DDBJ databases">
        <authorList>
            <person name="King R."/>
        </authorList>
    </citation>
    <scope>NUCLEOTIDE SEQUENCE</scope>
</reference>
<keyword evidence="3" id="KW-1185">Reference proteome</keyword>
<evidence type="ECO:0000313" key="3">
    <source>
        <dbReference type="Proteomes" id="UP001153292"/>
    </source>
</evidence>
<gene>
    <name evidence="2" type="ORF">CHILSU_LOCUS2081</name>
</gene>
<dbReference type="Proteomes" id="UP001153292">
    <property type="component" value="Chromosome 12"/>
</dbReference>